<keyword evidence="1" id="KW-0812">Transmembrane</keyword>
<evidence type="ECO:0000313" key="2">
    <source>
        <dbReference type="EMBL" id="KKN89790.1"/>
    </source>
</evidence>
<feature type="transmembrane region" description="Helical" evidence="1">
    <location>
        <begin position="6"/>
        <end position="39"/>
    </location>
</feature>
<gene>
    <name evidence="2" type="ORF">LCGC14_0236380</name>
</gene>
<reference evidence="2" key="1">
    <citation type="journal article" date="2015" name="Nature">
        <title>Complex archaea that bridge the gap between prokaryotes and eukaryotes.</title>
        <authorList>
            <person name="Spang A."/>
            <person name="Saw J.H."/>
            <person name="Jorgensen S.L."/>
            <person name="Zaremba-Niedzwiedzka K."/>
            <person name="Martijn J."/>
            <person name="Lind A.E."/>
            <person name="van Eijk R."/>
            <person name="Schleper C."/>
            <person name="Guy L."/>
            <person name="Ettema T.J."/>
        </authorList>
    </citation>
    <scope>NUCLEOTIDE SEQUENCE</scope>
</reference>
<evidence type="ECO:0000256" key="1">
    <source>
        <dbReference type="SAM" id="Phobius"/>
    </source>
</evidence>
<sequence length="53" mass="6277">MYEFLIWMLQLMCVVFCFGFLVLAMSGVLAGFIVLVDWVNIRLHLGRLERKRK</sequence>
<dbReference type="EMBL" id="LAZR01000116">
    <property type="protein sequence ID" value="KKN89790.1"/>
    <property type="molecule type" value="Genomic_DNA"/>
</dbReference>
<proteinExistence type="predicted"/>
<accession>A0A0F9U9C3</accession>
<name>A0A0F9U9C3_9ZZZZ</name>
<organism evidence="2">
    <name type="scientific">marine sediment metagenome</name>
    <dbReference type="NCBI Taxonomy" id="412755"/>
    <lineage>
        <taxon>unclassified sequences</taxon>
        <taxon>metagenomes</taxon>
        <taxon>ecological metagenomes</taxon>
    </lineage>
</organism>
<keyword evidence="1" id="KW-0472">Membrane</keyword>
<dbReference type="AlphaFoldDB" id="A0A0F9U9C3"/>
<keyword evidence="1" id="KW-1133">Transmembrane helix</keyword>
<comment type="caution">
    <text evidence="2">The sequence shown here is derived from an EMBL/GenBank/DDBJ whole genome shotgun (WGS) entry which is preliminary data.</text>
</comment>
<protein>
    <submittedName>
        <fullName evidence="2">Uncharacterized protein</fullName>
    </submittedName>
</protein>